<keyword evidence="2" id="KW-0496">Mitochondrion</keyword>
<dbReference type="EMBL" id="OVEO01000010">
    <property type="protein sequence ID" value="SPQ98582.1"/>
    <property type="molecule type" value="Genomic_DNA"/>
</dbReference>
<protein>
    <recommendedName>
        <fullName evidence="1">HORMA domain-containing protein</fullName>
    </recommendedName>
</protein>
<feature type="domain" description="HORMA" evidence="1">
    <location>
        <begin position="78"/>
        <end position="274"/>
    </location>
</feature>
<dbReference type="Pfam" id="PF02301">
    <property type="entry name" value="HORMA"/>
    <property type="match status" value="1"/>
</dbReference>
<sequence length="279" mass="31153">MAHSRHGLTSYDLSSLSWTSRGQSSAQKISSRGTIFFFVISPLPLGHGHCFSRPWSGAGVDCAMWPAGGRIRPCARRLRWMDVLVDCLECCVQEVLYQRGVYAQECFVVERHMDNVPVHCLNPKTCRSARGYIRSWIGSLGSYLSAGHIQTLSIALYSDGRAFEVHDLRFTGQFNVSDAATTRTLCEQASDLLRRVMLMRATMLQPPTGTKITYRLLASLASDADSRPLTSATSNRQWVCDDRTELDMRLGDADTEATPVRTVAVRQFRMAMVARQLPP</sequence>
<reference evidence="2 3" key="1">
    <citation type="submission" date="2018-03" db="EMBL/GenBank/DDBJ databases">
        <authorList>
            <person name="Fogelqvist J."/>
        </authorList>
    </citation>
    <scope>NUCLEOTIDE SEQUENCE [LARGE SCALE GENOMIC DNA]</scope>
</reference>
<dbReference type="SUPFAM" id="SSF56019">
    <property type="entry name" value="The spindle assembly checkpoint protein mad2"/>
    <property type="match status" value="1"/>
</dbReference>
<dbReference type="InterPro" id="IPR003511">
    <property type="entry name" value="HORMA_dom"/>
</dbReference>
<name>A0A3P3YEL4_PLABS</name>
<accession>A0A3P3YEL4</accession>
<evidence type="ECO:0000259" key="1">
    <source>
        <dbReference type="PROSITE" id="PS50815"/>
    </source>
</evidence>
<organism evidence="2 3">
    <name type="scientific">Plasmodiophora brassicae</name>
    <name type="common">Clubroot disease agent</name>
    <dbReference type="NCBI Taxonomy" id="37360"/>
    <lineage>
        <taxon>Eukaryota</taxon>
        <taxon>Sar</taxon>
        <taxon>Rhizaria</taxon>
        <taxon>Endomyxa</taxon>
        <taxon>Phytomyxea</taxon>
        <taxon>Plasmodiophorida</taxon>
        <taxon>Plasmodiophoridae</taxon>
        <taxon>Plasmodiophora</taxon>
    </lineage>
</organism>
<dbReference type="InterPro" id="IPR036570">
    <property type="entry name" value="HORMA_dom_sf"/>
</dbReference>
<dbReference type="PROSITE" id="PS50815">
    <property type="entry name" value="HORMA"/>
    <property type="match status" value="1"/>
</dbReference>
<evidence type="ECO:0000313" key="3">
    <source>
        <dbReference type="Proteomes" id="UP000290189"/>
    </source>
</evidence>
<dbReference type="Proteomes" id="UP000290189">
    <property type="component" value="Unassembled WGS sequence"/>
</dbReference>
<geneLocation type="mitochondrion" evidence="2"/>
<evidence type="ECO:0000313" key="2">
    <source>
        <dbReference type="EMBL" id="SPQ98582.1"/>
    </source>
</evidence>
<dbReference type="AlphaFoldDB" id="A0A3P3YEL4"/>
<dbReference type="Gene3D" id="3.30.900.10">
    <property type="entry name" value="HORMA domain"/>
    <property type="match status" value="1"/>
</dbReference>
<proteinExistence type="predicted"/>
<gene>
    <name evidence="2" type="ORF">PLBR_LOCUS5797</name>
</gene>